<dbReference type="SMART" id="SM00388">
    <property type="entry name" value="HisKA"/>
    <property type="match status" value="1"/>
</dbReference>
<dbReference type="PANTHER" id="PTHR43547">
    <property type="entry name" value="TWO-COMPONENT HISTIDINE KINASE"/>
    <property type="match status" value="1"/>
</dbReference>
<dbReference type="RefSeq" id="WP_340524456.1">
    <property type="nucleotide sequence ID" value="NZ_JBBLXS010000107.1"/>
</dbReference>
<dbReference type="EC" id="2.7.13.3" evidence="2"/>
<accession>A0ABU8YLQ0</accession>
<dbReference type="Gene3D" id="1.10.287.130">
    <property type="match status" value="1"/>
</dbReference>
<proteinExistence type="predicted"/>
<dbReference type="EMBL" id="JBBLXS010000107">
    <property type="protein sequence ID" value="MEK0185272.1"/>
    <property type="molecule type" value="Genomic_DNA"/>
</dbReference>
<dbReference type="Pfam" id="PF00512">
    <property type="entry name" value="HisKA"/>
    <property type="match status" value="1"/>
</dbReference>
<keyword evidence="4" id="KW-0902">Two-component regulatory system</keyword>
<organism evidence="7 8">
    <name type="scientific">Microcoleus anatoxicus PTRS2</name>
    <dbReference type="NCBI Taxonomy" id="2705321"/>
    <lineage>
        <taxon>Bacteria</taxon>
        <taxon>Bacillati</taxon>
        <taxon>Cyanobacteriota</taxon>
        <taxon>Cyanophyceae</taxon>
        <taxon>Oscillatoriophycideae</taxon>
        <taxon>Oscillatoriales</taxon>
        <taxon>Microcoleaceae</taxon>
        <taxon>Microcoleus</taxon>
        <taxon>Microcoleus anatoxicus</taxon>
    </lineage>
</organism>
<reference evidence="7 8" key="1">
    <citation type="journal article" date="2020" name="Harmful Algae">
        <title>Molecular and morphological characterization of a novel dihydroanatoxin-a producing Microcoleus species (cyanobacteria) from the Russian River, California, USA.</title>
        <authorList>
            <person name="Conklin K.Y."/>
            <person name="Stancheva R."/>
            <person name="Otten T.G."/>
            <person name="Fadness R."/>
            <person name="Boyer G.L."/>
            <person name="Read B."/>
            <person name="Zhang X."/>
            <person name="Sheath R.G."/>
        </authorList>
    </citation>
    <scope>NUCLEOTIDE SEQUENCE [LARGE SCALE GENOMIC DNA]</scope>
    <source>
        <strain evidence="7 8">PTRS2</strain>
    </source>
</reference>
<dbReference type="Gene3D" id="3.30.450.40">
    <property type="match status" value="1"/>
</dbReference>
<evidence type="ECO:0000313" key="7">
    <source>
        <dbReference type="EMBL" id="MEK0185272.1"/>
    </source>
</evidence>
<dbReference type="Proteomes" id="UP001384579">
    <property type="component" value="Unassembled WGS sequence"/>
</dbReference>
<comment type="caution">
    <text evidence="7">The sequence shown here is derived from an EMBL/GenBank/DDBJ whole genome shotgun (WGS) entry which is preliminary data.</text>
</comment>
<dbReference type="CDD" id="cd00082">
    <property type="entry name" value="HisKA"/>
    <property type="match status" value="1"/>
</dbReference>
<gene>
    <name evidence="7" type="ORF">WMG39_10405</name>
</gene>
<evidence type="ECO:0000256" key="3">
    <source>
        <dbReference type="ARBA" id="ARBA00022553"/>
    </source>
</evidence>
<dbReference type="InterPro" id="IPR003018">
    <property type="entry name" value="GAF"/>
</dbReference>
<evidence type="ECO:0000259" key="6">
    <source>
        <dbReference type="SMART" id="SM00388"/>
    </source>
</evidence>
<dbReference type="SUPFAM" id="SSF55781">
    <property type="entry name" value="GAF domain-like"/>
    <property type="match status" value="1"/>
</dbReference>
<dbReference type="Pfam" id="PF13492">
    <property type="entry name" value="GAF_3"/>
    <property type="match status" value="1"/>
</dbReference>
<evidence type="ECO:0000256" key="4">
    <source>
        <dbReference type="ARBA" id="ARBA00023012"/>
    </source>
</evidence>
<keyword evidence="8" id="KW-1185">Reference proteome</keyword>
<evidence type="ECO:0000259" key="5">
    <source>
        <dbReference type="SMART" id="SM00065"/>
    </source>
</evidence>
<dbReference type="PANTHER" id="PTHR43547:SF2">
    <property type="entry name" value="HYBRID SIGNAL TRANSDUCTION HISTIDINE KINASE C"/>
    <property type="match status" value="1"/>
</dbReference>
<evidence type="ECO:0000256" key="2">
    <source>
        <dbReference type="ARBA" id="ARBA00012438"/>
    </source>
</evidence>
<dbReference type="InterPro" id="IPR029016">
    <property type="entry name" value="GAF-like_dom_sf"/>
</dbReference>
<evidence type="ECO:0000313" key="8">
    <source>
        <dbReference type="Proteomes" id="UP001384579"/>
    </source>
</evidence>
<sequence length="269" mass="29953">MNQQISAQSQKLLLQIGRKIRKTLDLNGIWQQTVNSLGPTLGASRCIICPYESSSLQVKVAAEYCQDRFPAMLGVELSLIETPHFMEAIATLEPVVFESFAADDVFSRQSVLVVATAYQEQANGIISLHRCGKDNLGNNIGDRPWTQCQIEFAQELADQVGSAIALATLYQERSHRVTELSQLKKQFMLKASHELRTPLNHIIGYLQLTVDDMADDPIEERAFIQEAHRSALHLSKVIGNVLDFIQLSDACQTHADLAAIRSQEKSSMD</sequence>
<dbReference type="InterPro" id="IPR036097">
    <property type="entry name" value="HisK_dim/P_sf"/>
</dbReference>
<protein>
    <recommendedName>
        <fullName evidence="2">histidine kinase</fullName>
        <ecNumber evidence="2">2.7.13.3</ecNumber>
    </recommendedName>
</protein>
<feature type="domain" description="Signal transduction histidine kinase dimerisation/phosphoacceptor" evidence="6">
    <location>
        <begin position="183"/>
        <end position="250"/>
    </location>
</feature>
<dbReference type="InterPro" id="IPR003661">
    <property type="entry name" value="HisK_dim/P_dom"/>
</dbReference>
<comment type="catalytic activity">
    <reaction evidence="1">
        <text>ATP + protein L-histidine = ADP + protein N-phospho-L-histidine.</text>
        <dbReference type="EC" id="2.7.13.3"/>
    </reaction>
</comment>
<keyword evidence="3" id="KW-0597">Phosphoprotein</keyword>
<evidence type="ECO:0000256" key="1">
    <source>
        <dbReference type="ARBA" id="ARBA00000085"/>
    </source>
</evidence>
<feature type="domain" description="GAF" evidence="5">
    <location>
        <begin position="25"/>
        <end position="174"/>
    </location>
</feature>
<dbReference type="SUPFAM" id="SSF47384">
    <property type="entry name" value="Homodimeric domain of signal transducing histidine kinase"/>
    <property type="match status" value="1"/>
</dbReference>
<dbReference type="SMART" id="SM00065">
    <property type="entry name" value="GAF"/>
    <property type="match status" value="1"/>
</dbReference>
<name>A0ABU8YLQ0_9CYAN</name>